<dbReference type="InParanoid" id="B4D448"/>
<evidence type="ECO:0000256" key="6">
    <source>
        <dbReference type="ARBA" id="ARBA00023136"/>
    </source>
</evidence>
<protein>
    <submittedName>
        <fullName evidence="9">Type II secretion system protein</fullName>
    </submittedName>
</protein>
<evidence type="ECO:0000259" key="8">
    <source>
        <dbReference type="Pfam" id="PF00482"/>
    </source>
</evidence>
<keyword evidence="3" id="KW-1003">Cell membrane</keyword>
<evidence type="ECO:0000256" key="7">
    <source>
        <dbReference type="SAM" id="Phobius"/>
    </source>
</evidence>
<dbReference type="GO" id="GO:0005886">
    <property type="term" value="C:plasma membrane"/>
    <property type="evidence" value="ECO:0007669"/>
    <property type="project" value="UniProtKB-SubCell"/>
</dbReference>
<feature type="domain" description="Type II secretion system protein GspF" evidence="8">
    <location>
        <begin position="194"/>
        <end position="314"/>
    </location>
</feature>
<gene>
    <name evidence="9" type="ORF">CfE428DRAFT_3686</name>
</gene>
<feature type="transmembrane region" description="Helical" evidence="7">
    <location>
        <begin position="283"/>
        <end position="308"/>
    </location>
</feature>
<comment type="caution">
    <text evidence="9">The sequence shown here is derived from an EMBL/GenBank/DDBJ whole genome shotgun (WGS) entry which is preliminary data.</text>
</comment>
<accession>B4D448</accession>
<dbReference type="PANTHER" id="PTHR30012:SF0">
    <property type="entry name" value="TYPE II SECRETION SYSTEM PROTEIN F-RELATED"/>
    <property type="match status" value="1"/>
</dbReference>
<dbReference type="Gene3D" id="1.20.81.30">
    <property type="entry name" value="Type II secretion system (T2SS), domain F"/>
    <property type="match status" value="2"/>
</dbReference>
<keyword evidence="10" id="KW-1185">Reference proteome</keyword>
<feature type="domain" description="Type II secretion system protein GspF" evidence="8">
    <location>
        <begin position="13"/>
        <end position="124"/>
    </location>
</feature>
<dbReference type="Proteomes" id="UP000005824">
    <property type="component" value="Unassembled WGS sequence"/>
</dbReference>
<comment type="similarity">
    <text evidence="2">Belongs to the GSP F family.</text>
</comment>
<keyword evidence="4 7" id="KW-0812">Transmembrane</keyword>
<dbReference type="EMBL" id="ABVL01000011">
    <property type="protein sequence ID" value="EDY18649.1"/>
    <property type="molecule type" value="Genomic_DNA"/>
</dbReference>
<organism evidence="9 10">
    <name type="scientific">Chthoniobacter flavus Ellin428</name>
    <dbReference type="NCBI Taxonomy" id="497964"/>
    <lineage>
        <taxon>Bacteria</taxon>
        <taxon>Pseudomonadati</taxon>
        <taxon>Verrucomicrobiota</taxon>
        <taxon>Spartobacteria</taxon>
        <taxon>Chthoniobacterales</taxon>
        <taxon>Chthoniobacteraceae</taxon>
        <taxon>Chthoniobacter</taxon>
    </lineage>
</organism>
<dbReference type="InterPro" id="IPR003004">
    <property type="entry name" value="GspF/PilC"/>
</dbReference>
<evidence type="ECO:0000256" key="5">
    <source>
        <dbReference type="ARBA" id="ARBA00022989"/>
    </source>
</evidence>
<feature type="transmembrane region" description="Helical" evidence="7">
    <location>
        <begin position="142"/>
        <end position="162"/>
    </location>
</feature>
<sequence length="326" mass="35292">MSLSLREKQRLYHSLAQLVRQGIPFPAALNKLAPGARGDTRRLIEAARKSLASGHTVGEAFTAMPSVVSSLESAVVSAVEKSGQLDRGLRDLSEYFAALDKARRDFVMRCAYPVFMLHFGILLLNAPTLFTQSAAAYGRQVGTAFLFVYACVAVIAFAAPLLRDAGAVSAGIDRLLILFPILGQIRRSFALSRFCTVYGLQLDAGINVIDSVITAGRSSRSGLVRSAVDSAVPNIRGGSQVGPLLAASGAFPSDMAQALIVGEETGSLDDELQRLSMEFRDRALVALAAFTEWLPRLIYIGVVLYMGWKIVSFYQGYYGQIEKMLQ</sequence>
<evidence type="ECO:0000256" key="3">
    <source>
        <dbReference type="ARBA" id="ARBA00022475"/>
    </source>
</evidence>
<feature type="transmembrane region" description="Helical" evidence="7">
    <location>
        <begin position="110"/>
        <end position="130"/>
    </location>
</feature>
<proteinExistence type="inferred from homology"/>
<dbReference type="InterPro" id="IPR018076">
    <property type="entry name" value="T2SS_GspF_dom"/>
</dbReference>
<evidence type="ECO:0000313" key="10">
    <source>
        <dbReference type="Proteomes" id="UP000005824"/>
    </source>
</evidence>
<dbReference type="eggNOG" id="COG1459">
    <property type="taxonomic scope" value="Bacteria"/>
</dbReference>
<evidence type="ECO:0000256" key="4">
    <source>
        <dbReference type="ARBA" id="ARBA00022692"/>
    </source>
</evidence>
<dbReference type="Pfam" id="PF00482">
    <property type="entry name" value="T2SSF"/>
    <property type="match status" value="2"/>
</dbReference>
<keyword evidence="5 7" id="KW-1133">Transmembrane helix</keyword>
<name>B4D448_9BACT</name>
<evidence type="ECO:0000313" key="9">
    <source>
        <dbReference type="EMBL" id="EDY18649.1"/>
    </source>
</evidence>
<dbReference type="InterPro" id="IPR042094">
    <property type="entry name" value="T2SS_GspF_sf"/>
</dbReference>
<evidence type="ECO:0000256" key="2">
    <source>
        <dbReference type="ARBA" id="ARBA00005745"/>
    </source>
</evidence>
<keyword evidence="6 7" id="KW-0472">Membrane</keyword>
<evidence type="ECO:0000256" key="1">
    <source>
        <dbReference type="ARBA" id="ARBA00004651"/>
    </source>
</evidence>
<comment type="subcellular location">
    <subcellularLocation>
        <location evidence="1">Cell membrane</location>
        <topology evidence="1">Multi-pass membrane protein</topology>
    </subcellularLocation>
</comment>
<dbReference type="AlphaFoldDB" id="B4D448"/>
<reference evidence="9 10" key="1">
    <citation type="journal article" date="2011" name="J. Bacteriol.">
        <title>Genome sequence of Chthoniobacter flavus Ellin428, an aerobic heterotrophic soil bacterium.</title>
        <authorList>
            <person name="Kant R."/>
            <person name="van Passel M.W."/>
            <person name="Palva A."/>
            <person name="Lucas S."/>
            <person name="Lapidus A."/>
            <person name="Glavina Del Rio T."/>
            <person name="Dalin E."/>
            <person name="Tice H."/>
            <person name="Bruce D."/>
            <person name="Goodwin L."/>
            <person name="Pitluck S."/>
            <person name="Larimer F.W."/>
            <person name="Land M.L."/>
            <person name="Hauser L."/>
            <person name="Sangwan P."/>
            <person name="de Vos W.M."/>
            <person name="Janssen P.H."/>
            <person name="Smidt H."/>
        </authorList>
    </citation>
    <scope>NUCLEOTIDE SEQUENCE [LARGE SCALE GENOMIC DNA]</scope>
    <source>
        <strain evidence="9 10">Ellin428</strain>
    </source>
</reference>
<dbReference type="STRING" id="497964.CfE428DRAFT_3686"/>
<dbReference type="RefSeq" id="WP_006981011.1">
    <property type="nucleotide sequence ID" value="NZ_ABVL01000011.1"/>
</dbReference>
<dbReference type="PANTHER" id="PTHR30012">
    <property type="entry name" value="GENERAL SECRETION PATHWAY PROTEIN"/>
    <property type="match status" value="1"/>
</dbReference>